<name>A0A139PVE8_STROR</name>
<evidence type="ECO:0000313" key="2">
    <source>
        <dbReference type="Proteomes" id="UP000072363"/>
    </source>
</evidence>
<reference evidence="1 2" key="1">
    <citation type="submission" date="2016-01" db="EMBL/GenBank/DDBJ databases">
        <title>Highly variable Streptococcus oralis are common among viridans streptococci isolated from primates.</title>
        <authorList>
            <person name="Denapaite D."/>
            <person name="Rieger M."/>
            <person name="Koendgen S."/>
            <person name="Brueckner R."/>
            <person name="Ochigava I."/>
            <person name="Kappeler P."/>
            <person name="Maetz-Rensing K."/>
            <person name="Leendertz F."/>
            <person name="Hakenbeck R."/>
        </authorList>
    </citation>
    <scope>NUCLEOTIDE SEQUENCE [LARGE SCALE GENOMIC DNA]</scope>
    <source>
        <strain evidence="1 2">DD27</strain>
    </source>
</reference>
<dbReference type="InterPro" id="IPR029033">
    <property type="entry name" value="His_PPase_superfam"/>
</dbReference>
<dbReference type="InterPro" id="IPR013078">
    <property type="entry name" value="His_Pase_superF_clade-1"/>
</dbReference>
<organism evidence="1 2">
    <name type="scientific">Streptococcus oralis</name>
    <dbReference type="NCBI Taxonomy" id="1303"/>
    <lineage>
        <taxon>Bacteria</taxon>
        <taxon>Bacillati</taxon>
        <taxon>Bacillota</taxon>
        <taxon>Bacilli</taxon>
        <taxon>Lactobacillales</taxon>
        <taxon>Streptococcaceae</taxon>
        <taxon>Streptococcus</taxon>
    </lineage>
</organism>
<protein>
    <recommendedName>
        <fullName evidence="3">Phosphoglycerate mutase</fullName>
    </recommendedName>
</protein>
<dbReference type="Gene3D" id="3.40.50.1240">
    <property type="entry name" value="Phosphoglycerate mutase-like"/>
    <property type="match status" value="1"/>
</dbReference>
<dbReference type="Proteomes" id="UP000072363">
    <property type="component" value="Unassembled WGS sequence"/>
</dbReference>
<dbReference type="EMBL" id="LQNZ01000119">
    <property type="protein sequence ID" value="KXT94267.1"/>
    <property type="molecule type" value="Genomic_DNA"/>
</dbReference>
<accession>A0A139PVE8</accession>
<evidence type="ECO:0008006" key="3">
    <source>
        <dbReference type="Google" id="ProtNLM"/>
    </source>
</evidence>
<proteinExistence type="predicted"/>
<evidence type="ECO:0000313" key="1">
    <source>
        <dbReference type="EMBL" id="KXT94267.1"/>
    </source>
</evidence>
<sequence length="113" mass="12432">MSYAELAEGLVEVDTAGWAEGWEKLSGRIKEGFETIAKEMEEHGGGNALVVSHGMTIGTMVYLINGMHPHGLDNGSVTILEYENGQFTVEIVGDRSYRELGREKMEEPSIQSK</sequence>
<dbReference type="AlphaFoldDB" id="A0A139PVE8"/>
<gene>
    <name evidence="1" type="ORF">SORDD27_01397</name>
</gene>
<dbReference type="Pfam" id="PF00300">
    <property type="entry name" value="His_Phos_1"/>
    <property type="match status" value="1"/>
</dbReference>
<dbReference type="SUPFAM" id="SSF53254">
    <property type="entry name" value="Phosphoglycerate mutase-like"/>
    <property type="match status" value="1"/>
</dbReference>
<dbReference type="PATRIC" id="fig|1303.82.peg.1493"/>
<comment type="caution">
    <text evidence="1">The sequence shown here is derived from an EMBL/GenBank/DDBJ whole genome shotgun (WGS) entry which is preliminary data.</text>
</comment>